<proteinExistence type="predicted"/>
<organism evidence="1 2">
    <name type="scientific">Halodesulfovibrio aestuarii</name>
    <dbReference type="NCBI Taxonomy" id="126333"/>
    <lineage>
        <taxon>Bacteria</taxon>
        <taxon>Pseudomonadati</taxon>
        <taxon>Thermodesulfobacteriota</taxon>
        <taxon>Desulfovibrionia</taxon>
        <taxon>Desulfovibrionales</taxon>
        <taxon>Desulfovibrionaceae</taxon>
        <taxon>Halodesulfovibrio</taxon>
    </lineage>
</organism>
<evidence type="ECO:0000313" key="1">
    <source>
        <dbReference type="EMBL" id="SHI81582.1"/>
    </source>
</evidence>
<accession>A0A8G2C8I1</accession>
<dbReference type="AlphaFoldDB" id="A0A8G2C8I1"/>
<comment type="caution">
    <text evidence="1">The sequence shown here is derived from an EMBL/GenBank/DDBJ whole genome shotgun (WGS) entry which is preliminary data.</text>
</comment>
<sequence length="69" mass="7815">MSCPFFWAIMRYVCEVSFSKLVVEHAGWQPEKSIPCLYTMQQGISIVFIVTKGDGHGSTAETDITDRRD</sequence>
<dbReference type="EMBL" id="FQZR01000002">
    <property type="protein sequence ID" value="SHI81582.1"/>
    <property type="molecule type" value="Genomic_DNA"/>
</dbReference>
<evidence type="ECO:0000313" key="2">
    <source>
        <dbReference type="Proteomes" id="UP000184001"/>
    </source>
</evidence>
<reference evidence="1 2" key="1">
    <citation type="submission" date="2016-11" db="EMBL/GenBank/DDBJ databases">
        <authorList>
            <person name="Varghese N."/>
            <person name="Submissions S."/>
        </authorList>
    </citation>
    <scope>NUCLEOTIDE SEQUENCE [LARGE SCALE GENOMIC DNA]</scope>
    <source>
        <strain evidence="1 2">DSM 17919</strain>
    </source>
</reference>
<name>A0A8G2C8I1_9BACT</name>
<gene>
    <name evidence="1" type="ORF">SAMN05660830_01089</name>
</gene>
<protein>
    <submittedName>
        <fullName evidence="1">Uncharacterized protein</fullName>
    </submittedName>
</protein>
<dbReference type="Proteomes" id="UP000184001">
    <property type="component" value="Unassembled WGS sequence"/>
</dbReference>